<reference evidence="1 2" key="1">
    <citation type="journal article" date="2016" name="Sci. Rep.">
        <title>The Dendrobium catenatum Lindl. genome sequence provides insights into polysaccharide synthase, floral development and adaptive evolution.</title>
        <authorList>
            <person name="Zhang G.Q."/>
            <person name="Xu Q."/>
            <person name="Bian C."/>
            <person name="Tsai W.C."/>
            <person name="Yeh C.M."/>
            <person name="Liu K.W."/>
            <person name="Yoshida K."/>
            <person name="Zhang L.S."/>
            <person name="Chang S.B."/>
            <person name="Chen F."/>
            <person name="Shi Y."/>
            <person name="Su Y.Y."/>
            <person name="Zhang Y.Q."/>
            <person name="Chen L.J."/>
            <person name="Yin Y."/>
            <person name="Lin M."/>
            <person name="Huang H."/>
            <person name="Deng H."/>
            <person name="Wang Z.W."/>
            <person name="Zhu S.L."/>
            <person name="Zhao X."/>
            <person name="Deng C."/>
            <person name="Niu S.C."/>
            <person name="Huang J."/>
            <person name="Wang M."/>
            <person name="Liu G.H."/>
            <person name="Yang H.J."/>
            <person name="Xiao X.J."/>
            <person name="Hsiao Y.Y."/>
            <person name="Wu W.L."/>
            <person name="Chen Y.Y."/>
            <person name="Mitsuda N."/>
            <person name="Ohme-Takagi M."/>
            <person name="Luo Y.B."/>
            <person name="Van de Peer Y."/>
            <person name="Liu Z.J."/>
        </authorList>
    </citation>
    <scope>NUCLEOTIDE SEQUENCE [LARGE SCALE GENOMIC DNA]</scope>
    <source>
        <tissue evidence="1">The whole plant</tissue>
    </source>
</reference>
<evidence type="ECO:0000313" key="2">
    <source>
        <dbReference type="Proteomes" id="UP000233837"/>
    </source>
</evidence>
<accession>A0A2I0WNB2</accession>
<proteinExistence type="predicted"/>
<gene>
    <name evidence="1" type="ORF">MA16_Dca013195</name>
</gene>
<protein>
    <recommendedName>
        <fullName evidence="3">Retrovirus-related Pol polyprotein from transposon TNT 1-94</fullName>
    </recommendedName>
</protein>
<dbReference type="EMBL" id="KZ502527">
    <property type="protein sequence ID" value="PKU77160.1"/>
    <property type="molecule type" value="Genomic_DNA"/>
</dbReference>
<dbReference type="PANTHER" id="PTHR47481">
    <property type="match status" value="1"/>
</dbReference>
<reference evidence="1 2" key="2">
    <citation type="journal article" date="2017" name="Nature">
        <title>The Apostasia genome and the evolution of orchids.</title>
        <authorList>
            <person name="Zhang G.Q."/>
            <person name="Liu K.W."/>
            <person name="Li Z."/>
            <person name="Lohaus R."/>
            <person name="Hsiao Y.Y."/>
            <person name="Niu S.C."/>
            <person name="Wang J.Y."/>
            <person name="Lin Y.C."/>
            <person name="Xu Q."/>
            <person name="Chen L.J."/>
            <person name="Yoshida K."/>
            <person name="Fujiwara S."/>
            <person name="Wang Z.W."/>
            <person name="Zhang Y.Q."/>
            <person name="Mitsuda N."/>
            <person name="Wang M."/>
            <person name="Liu G.H."/>
            <person name="Pecoraro L."/>
            <person name="Huang H.X."/>
            <person name="Xiao X.J."/>
            <person name="Lin M."/>
            <person name="Wu X.Y."/>
            <person name="Wu W.L."/>
            <person name="Chen Y.Y."/>
            <person name="Chang S.B."/>
            <person name="Sakamoto S."/>
            <person name="Ohme-Takagi M."/>
            <person name="Yagi M."/>
            <person name="Zeng S.J."/>
            <person name="Shen C.Y."/>
            <person name="Yeh C.M."/>
            <person name="Luo Y.B."/>
            <person name="Tsai W.C."/>
            <person name="Van de Peer Y."/>
            <person name="Liu Z.J."/>
        </authorList>
    </citation>
    <scope>NUCLEOTIDE SEQUENCE [LARGE SCALE GENOMIC DNA]</scope>
    <source>
        <tissue evidence="1">The whole plant</tissue>
    </source>
</reference>
<dbReference type="Proteomes" id="UP000233837">
    <property type="component" value="Unassembled WGS sequence"/>
</dbReference>
<name>A0A2I0WNB2_9ASPA</name>
<evidence type="ECO:0008006" key="3">
    <source>
        <dbReference type="Google" id="ProtNLM"/>
    </source>
</evidence>
<keyword evidence="2" id="KW-1185">Reference proteome</keyword>
<organism evidence="1 2">
    <name type="scientific">Dendrobium catenatum</name>
    <dbReference type="NCBI Taxonomy" id="906689"/>
    <lineage>
        <taxon>Eukaryota</taxon>
        <taxon>Viridiplantae</taxon>
        <taxon>Streptophyta</taxon>
        <taxon>Embryophyta</taxon>
        <taxon>Tracheophyta</taxon>
        <taxon>Spermatophyta</taxon>
        <taxon>Magnoliopsida</taxon>
        <taxon>Liliopsida</taxon>
        <taxon>Asparagales</taxon>
        <taxon>Orchidaceae</taxon>
        <taxon>Epidendroideae</taxon>
        <taxon>Malaxideae</taxon>
        <taxon>Dendrobiinae</taxon>
        <taxon>Dendrobium</taxon>
    </lineage>
</organism>
<dbReference type="AlphaFoldDB" id="A0A2I0WNB2"/>
<dbReference type="PANTHER" id="PTHR47481:SF31">
    <property type="entry name" value="OS01G0873500 PROTEIN"/>
    <property type="match status" value="1"/>
</dbReference>
<sequence>MKNQSMSQYLLAIKSYIGAIAATGSPLDPKEVIFYTLNGLPAQYQAFKTSIHTNLQPLSLDDLYTLLCNEELNIAQEATAELQNLHLTNPAMTLVAYRGCGRGQSNSSRR</sequence>
<evidence type="ECO:0000313" key="1">
    <source>
        <dbReference type="EMBL" id="PKU77160.1"/>
    </source>
</evidence>